<comment type="caution">
    <text evidence="3">The sequence shown here is derived from an EMBL/GenBank/DDBJ whole genome shotgun (WGS) entry which is preliminary data.</text>
</comment>
<protein>
    <recommendedName>
        <fullName evidence="2">HMA domain-containing protein</fullName>
    </recommendedName>
</protein>
<dbReference type="PROSITE" id="PS50846">
    <property type="entry name" value="HMA_2"/>
    <property type="match status" value="1"/>
</dbReference>
<dbReference type="Gene3D" id="3.30.70.100">
    <property type="match status" value="1"/>
</dbReference>
<dbReference type="GO" id="GO:0046872">
    <property type="term" value="F:metal ion binding"/>
    <property type="evidence" value="ECO:0007669"/>
    <property type="project" value="UniProtKB-KW"/>
</dbReference>
<keyword evidence="1" id="KW-0479">Metal-binding</keyword>
<evidence type="ECO:0000313" key="3">
    <source>
        <dbReference type="EMBL" id="TKS00290.1"/>
    </source>
</evidence>
<name>A0A4U5PSR0_POPAL</name>
<dbReference type="InterPro" id="IPR006121">
    <property type="entry name" value="HMA_dom"/>
</dbReference>
<accession>A0A4U5PSR0</accession>
<evidence type="ECO:0000259" key="2">
    <source>
        <dbReference type="PROSITE" id="PS50846"/>
    </source>
</evidence>
<dbReference type="CDD" id="cd00371">
    <property type="entry name" value="HMA"/>
    <property type="match status" value="1"/>
</dbReference>
<proteinExistence type="predicted"/>
<dbReference type="STRING" id="43335.A0A4U5PSR0"/>
<reference evidence="3" key="1">
    <citation type="submission" date="2018-10" db="EMBL/GenBank/DDBJ databases">
        <title>Population genomic analysis revealed the cold adaptation of white poplar.</title>
        <authorList>
            <person name="Liu Y.-J."/>
        </authorList>
    </citation>
    <scope>NUCLEOTIDE SEQUENCE [LARGE SCALE GENOMIC DNA]</scope>
    <source>
        <strain evidence="3">PAL-ZL1</strain>
    </source>
</reference>
<evidence type="ECO:0000256" key="1">
    <source>
        <dbReference type="ARBA" id="ARBA00022723"/>
    </source>
</evidence>
<dbReference type="InterPro" id="IPR036163">
    <property type="entry name" value="HMA_dom_sf"/>
</dbReference>
<dbReference type="PANTHER" id="PTHR22814:SF294">
    <property type="entry name" value="HEAVY METAL-ASSOCIATED ISOPRENYLATED PLANT PROTEIN 27"/>
    <property type="match status" value="1"/>
</dbReference>
<feature type="domain" description="HMA" evidence="2">
    <location>
        <begin position="34"/>
        <end position="102"/>
    </location>
</feature>
<organism evidence="3">
    <name type="scientific">Populus alba</name>
    <name type="common">White poplar</name>
    <dbReference type="NCBI Taxonomy" id="43335"/>
    <lineage>
        <taxon>Eukaryota</taxon>
        <taxon>Viridiplantae</taxon>
        <taxon>Streptophyta</taxon>
        <taxon>Embryophyta</taxon>
        <taxon>Tracheophyta</taxon>
        <taxon>Spermatophyta</taxon>
        <taxon>Magnoliopsida</taxon>
        <taxon>eudicotyledons</taxon>
        <taxon>Gunneridae</taxon>
        <taxon>Pentapetalae</taxon>
        <taxon>rosids</taxon>
        <taxon>fabids</taxon>
        <taxon>Malpighiales</taxon>
        <taxon>Salicaceae</taxon>
        <taxon>Saliceae</taxon>
        <taxon>Populus</taxon>
    </lineage>
</organism>
<dbReference type="AlphaFoldDB" id="A0A4U5PSR0"/>
<dbReference type="EMBL" id="RCHU01000607">
    <property type="protein sequence ID" value="TKS00290.1"/>
    <property type="molecule type" value="Genomic_DNA"/>
</dbReference>
<dbReference type="SUPFAM" id="SSF55008">
    <property type="entry name" value="HMA, heavy metal-associated domain"/>
    <property type="match status" value="1"/>
</dbReference>
<dbReference type="PANTHER" id="PTHR22814">
    <property type="entry name" value="COPPER TRANSPORT PROTEIN ATOX1-RELATED"/>
    <property type="match status" value="1"/>
</dbReference>
<gene>
    <name evidence="3" type="ORF">D5086_0000185030</name>
</gene>
<dbReference type="Pfam" id="PF00403">
    <property type="entry name" value="HMA"/>
    <property type="match status" value="1"/>
</dbReference>
<sequence length="165" mass="18597">MEPFYHLHMGCLDRVSELCHWPHDSTGLKKREPLETVEIKVKMDCEGCETKVRNSVTGMKGVIQVEVDRKLQKLTVTGYVDPDEVLHRVRYRTGKKAEFWPYVPAEVVPLPYSPGVYDKKAPPGYVRNPLQLEDPQASSIASASSFEVKTTTAFSDDNPNACVIM</sequence>